<dbReference type="InterPro" id="IPR039647">
    <property type="entry name" value="EF_hand_pair_protein_CML-like"/>
</dbReference>
<keyword evidence="3" id="KW-0472">Membrane</keyword>
<dbReference type="Proteomes" id="UP000811246">
    <property type="component" value="Chromosome 12"/>
</dbReference>
<dbReference type="AlphaFoldDB" id="A0A8T1NVH7"/>
<dbReference type="GO" id="GO:0005509">
    <property type="term" value="F:calcium ion binding"/>
    <property type="evidence" value="ECO:0007669"/>
    <property type="project" value="InterPro"/>
</dbReference>
<reference evidence="6" key="2">
    <citation type="submission" date="2021-01" db="EMBL/GenBank/DDBJ databases">
        <authorList>
            <person name="Lovell J.T."/>
            <person name="Bentley N."/>
            <person name="Bhattarai G."/>
            <person name="Jenkins J.W."/>
            <person name="Sreedasyam A."/>
            <person name="Alarcon Y."/>
            <person name="Bock C."/>
            <person name="Boston L."/>
            <person name="Carlson J."/>
            <person name="Cervantes K."/>
            <person name="Clermont K."/>
            <person name="Krom N."/>
            <person name="Kubenka K."/>
            <person name="Mamidi S."/>
            <person name="Mattison C."/>
            <person name="Monteros M."/>
            <person name="Pisani C."/>
            <person name="Plott C."/>
            <person name="Rajasekar S."/>
            <person name="Rhein H.S."/>
            <person name="Rohla C."/>
            <person name="Song M."/>
            <person name="Hilaire R.S."/>
            <person name="Shu S."/>
            <person name="Wells L."/>
            <person name="Wang X."/>
            <person name="Webber J."/>
            <person name="Heerema R.J."/>
            <person name="Klein P."/>
            <person name="Conner P."/>
            <person name="Grauke L."/>
            <person name="Grimwood J."/>
            <person name="Schmutz J."/>
            <person name="Randall J.J."/>
        </authorList>
    </citation>
    <scope>NUCLEOTIDE SEQUENCE</scope>
    <source>
        <tissue evidence="6">Leaf</tissue>
    </source>
</reference>
<keyword evidence="2" id="KW-0677">Repeat</keyword>
<dbReference type="Proteomes" id="UP000811609">
    <property type="component" value="Chromosome 12"/>
</dbReference>
<dbReference type="Pfam" id="PF13499">
    <property type="entry name" value="EF-hand_7"/>
    <property type="match status" value="1"/>
</dbReference>
<evidence type="ECO:0000313" key="7">
    <source>
        <dbReference type="Proteomes" id="UP000811609"/>
    </source>
</evidence>
<dbReference type="GO" id="GO:0043226">
    <property type="term" value="C:organelle"/>
    <property type="evidence" value="ECO:0007669"/>
    <property type="project" value="UniProtKB-ARBA"/>
</dbReference>
<evidence type="ECO:0000313" key="6">
    <source>
        <dbReference type="EMBL" id="KAG6683419.1"/>
    </source>
</evidence>
<protein>
    <recommendedName>
        <fullName evidence="4">EF-hand domain-containing protein</fullName>
    </recommendedName>
</protein>
<dbReference type="EMBL" id="CM031836">
    <property type="protein sequence ID" value="KAG6683419.1"/>
    <property type="molecule type" value="Genomic_DNA"/>
</dbReference>
<proteinExistence type="predicted"/>
<dbReference type="PROSITE" id="PS00018">
    <property type="entry name" value="EF_HAND_1"/>
    <property type="match status" value="2"/>
</dbReference>
<feature type="domain" description="EF-hand" evidence="4">
    <location>
        <begin position="129"/>
        <end position="164"/>
    </location>
</feature>
<dbReference type="CDD" id="cd00051">
    <property type="entry name" value="EFh"/>
    <property type="match status" value="1"/>
</dbReference>
<sequence length="200" mass="23083">MEKRAEDKTANTISFVGILLILVILNWDLLGLKELYSSFRIMLQTFIDLLRHAWRAVYAEAQIQRSLCSDENLEDGKPSREEEMMLAAQKIEEKKLSIGEVKMMMEKMVKNHEEMLSDEIAGLFEEEEPSPEEVKQAFDMFDENNDGFIDAWELGKVLYTLGLVEPSEAECQSMIIVFDDDGDGRIDFNEFVKLVEHSFN</sequence>
<evidence type="ECO:0000259" key="4">
    <source>
        <dbReference type="PROSITE" id="PS50222"/>
    </source>
</evidence>
<dbReference type="PROSITE" id="PS50222">
    <property type="entry name" value="EF_HAND_2"/>
    <property type="match status" value="2"/>
</dbReference>
<keyword evidence="3" id="KW-0812">Transmembrane</keyword>
<evidence type="ECO:0000313" key="5">
    <source>
        <dbReference type="EMBL" id="KAG6632933.1"/>
    </source>
</evidence>
<dbReference type="FunFam" id="1.10.238.10:FF:000178">
    <property type="entry name" value="Calmodulin-2 A"/>
    <property type="match status" value="1"/>
</dbReference>
<dbReference type="EMBL" id="CM031820">
    <property type="protein sequence ID" value="KAG6632933.1"/>
    <property type="molecule type" value="Genomic_DNA"/>
</dbReference>
<name>A0A8T1NVH7_CARIL</name>
<keyword evidence="3" id="KW-1133">Transmembrane helix</keyword>
<dbReference type="InterPro" id="IPR018247">
    <property type="entry name" value="EF_Hand_1_Ca_BS"/>
</dbReference>
<keyword evidence="7" id="KW-1185">Reference proteome</keyword>
<dbReference type="SMART" id="SM00054">
    <property type="entry name" value="EFh"/>
    <property type="match status" value="2"/>
</dbReference>
<feature type="domain" description="EF-hand" evidence="4">
    <location>
        <begin position="166"/>
        <end position="200"/>
    </location>
</feature>
<dbReference type="InterPro" id="IPR002048">
    <property type="entry name" value="EF_hand_dom"/>
</dbReference>
<gene>
    <name evidence="5" type="ORF">CIPAW_12G012900</name>
    <name evidence="6" type="ORF">I3842_12G011600</name>
</gene>
<dbReference type="PANTHER" id="PTHR10891">
    <property type="entry name" value="EF-HAND CALCIUM-BINDING DOMAIN CONTAINING PROTEIN"/>
    <property type="match status" value="1"/>
</dbReference>
<comment type="caution">
    <text evidence="5">The sequence shown here is derived from an EMBL/GenBank/DDBJ whole genome shotgun (WGS) entry which is preliminary data.</text>
</comment>
<evidence type="ECO:0000256" key="2">
    <source>
        <dbReference type="ARBA" id="ARBA00022737"/>
    </source>
</evidence>
<organism evidence="5 7">
    <name type="scientific">Carya illinoinensis</name>
    <name type="common">Pecan</name>
    <dbReference type="NCBI Taxonomy" id="32201"/>
    <lineage>
        <taxon>Eukaryota</taxon>
        <taxon>Viridiplantae</taxon>
        <taxon>Streptophyta</taxon>
        <taxon>Embryophyta</taxon>
        <taxon>Tracheophyta</taxon>
        <taxon>Spermatophyta</taxon>
        <taxon>Magnoliopsida</taxon>
        <taxon>eudicotyledons</taxon>
        <taxon>Gunneridae</taxon>
        <taxon>Pentapetalae</taxon>
        <taxon>rosids</taxon>
        <taxon>fabids</taxon>
        <taxon>Fagales</taxon>
        <taxon>Juglandaceae</taxon>
        <taxon>Carya</taxon>
    </lineage>
</organism>
<evidence type="ECO:0000256" key="3">
    <source>
        <dbReference type="SAM" id="Phobius"/>
    </source>
</evidence>
<feature type="transmembrane region" description="Helical" evidence="3">
    <location>
        <begin position="12"/>
        <end position="32"/>
    </location>
</feature>
<evidence type="ECO:0000256" key="1">
    <source>
        <dbReference type="ARBA" id="ARBA00022723"/>
    </source>
</evidence>
<keyword evidence="1" id="KW-0479">Metal-binding</keyword>
<accession>A0A8T1NVH7</accession>
<reference evidence="5" key="1">
    <citation type="submission" date="2020-12" db="EMBL/GenBank/DDBJ databases">
        <title>WGS assembly of Carya illinoinensis cv. Pawnee.</title>
        <authorList>
            <person name="Platts A."/>
            <person name="Shu S."/>
            <person name="Wright S."/>
            <person name="Barry K."/>
            <person name="Edger P."/>
            <person name="Pires J.C."/>
            <person name="Schmutz J."/>
        </authorList>
    </citation>
    <scope>NUCLEOTIDE SEQUENCE</scope>
    <source>
        <tissue evidence="5">Leaf</tissue>
    </source>
</reference>